<name>A0A443ZPF4_9PSED</name>
<dbReference type="AlphaFoldDB" id="A0A443ZPF4"/>
<sequence length="63" mass="7181">MKIAPATLSNGLLRLFYDPTKGYLKGVDQLQKQAHYQTIKLCLLTSFVLRPSPNARRVRKIHA</sequence>
<accession>A0A443ZPF4</accession>
<organism evidence="1 2">
    <name type="scientific">Pseudomonas alkylphenolica</name>
    <dbReference type="NCBI Taxonomy" id="237609"/>
    <lineage>
        <taxon>Bacteria</taxon>
        <taxon>Pseudomonadati</taxon>
        <taxon>Pseudomonadota</taxon>
        <taxon>Gammaproteobacteria</taxon>
        <taxon>Pseudomonadales</taxon>
        <taxon>Pseudomonadaceae</taxon>
        <taxon>Pseudomonas</taxon>
    </lineage>
</organism>
<dbReference type="EMBL" id="QJRG01000047">
    <property type="protein sequence ID" value="RWU20989.1"/>
    <property type="molecule type" value="Genomic_DNA"/>
</dbReference>
<proteinExistence type="predicted"/>
<dbReference type="Proteomes" id="UP000288983">
    <property type="component" value="Unassembled WGS sequence"/>
</dbReference>
<gene>
    <name evidence="1" type="ORF">DM813_17385</name>
</gene>
<comment type="caution">
    <text evidence="1">The sequence shown here is derived from an EMBL/GenBank/DDBJ whole genome shotgun (WGS) entry which is preliminary data.</text>
</comment>
<evidence type="ECO:0000313" key="2">
    <source>
        <dbReference type="Proteomes" id="UP000288983"/>
    </source>
</evidence>
<protein>
    <submittedName>
        <fullName evidence="1">Uncharacterized protein</fullName>
    </submittedName>
</protein>
<evidence type="ECO:0000313" key="1">
    <source>
        <dbReference type="EMBL" id="RWU20989.1"/>
    </source>
</evidence>
<reference evidence="1 2" key="1">
    <citation type="submission" date="2018-06" db="EMBL/GenBank/DDBJ databases">
        <title>Bacteria isolated from soil of Wuhan.</title>
        <authorList>
            <person name="Wei X."/>
            <person name="Chunhua H."/>
        </authorList>
    </citation>
    <scope>NUCLEOTIDE SEQUENCE [LARGE SCALE GENOMIC DNA]</scope>
    <source>
        <strain evidence="2">xwS2</strain>
    </source>
</reference>